<organism evidence="2 3">
    <name type="scientific">Allacma fusca</name>
    <dbReference type="NCBI Taxonomy" id="39272"/>
    <lineage>
        <taxon>Eukaryota</taxon>
        <taxon>Metazoa</taxon>
        <taxon>Ecdysozoa</taxon>
        <taxon>Arthropoda</taxon>
        <taxon>Hexapoda</taxon>
        <taxon>Collembola</taxon>
        <taxon>Symphypleona</taxon>
        <taxon>Sminthuridae</taxon>
        <taxon>Allacma</taxon>
    </lineage>
</organism>
<evidence type="ECO:0000313" key="3">
    <source>
        <dbReference type="Proteomes" id="UP000708208"/>
    </source>
</evidence>
<sequence>MEKLQALLLNQGSVGPGKSTGQGPIPSQIDNNGNGRSHPQQNPPPGYRDRMNQQPR</sequence>
<name>A0A8J2NQR6_9HEXA</name>
<keyword evidence="3" id="KW-1185">Reference proteome</keyword>
<dbReference type="EMBL" id="CAJVCH010087833">
    <property type="protein sequence ID" value="CAG7722252.1"/>
    <property type="molecule type" value="Genomic_DNA"/>
</dbReference>
<dbReference type="Proteomes" id="UP000708208">
    <property type="component" value="Unassembled WGS sequence"/>
</dbReference>
<evidence type="ECO:0000313" key="2">
    <source>
        <dbReference type="EMBL" id="CAG7722252.1"/>
    </source>
</evidence>
<comment type="caution">
    <text evidence="2">The sequence shown here is derived from an EMBL/GenBank/DDBJ whole genome shotgun (WGS) entry which is preliminary data.</text>
</comment>
<feature type="compositionally biased region" description="Polar residues" evidence="1">
    <location>
        <begin position="28"/>
        <end position="40"/>
    </location>
</feature>
<feature type="compositionally biased region" description="Basic and acidic residues" evidence="1">
    <location>
        <begin position="47"/>
        <end position="56"/>
    </location>
</feature>
<protein>
    <submittedName>
        <fullName evidence="2">Uncharacterized protein</fullName>
    </submittedName>
</protein>
<gene>
    <name evidence="2" type="ORF">AFUS01_LOCUS11410</name>
</gene>
<feature type="region of interest" description="Disordered" evidence="1">
    <location>
        <begin position="1"/>
        <end position="56"/>
    </location>
</feature>
<proteinExistence type="predicted"/>
<dbReference type="AlphaFoldDB" id="A0A8J2NQR6"/>
<reference evidence="2" key="1">
    <citation type="submission" date="2021-06" db="EMBL/GenBank/DDBJ databases">
        <authorList>
            <person name="Hodson N. C."/>
            <person name="Mongue J. A."/>
            <person name="Jaron S. K."/>
        </authorList>
    </citation>
    <scope>NUCLEOTIDE SEQUENCE</scope>
</reference>
<evidence type="ECO:0000256" key="1">
    <source>
        <dbReference type="SAM" id="MobiDB-lite"/>
    </source>
</evidence>
<feature type="non-terminal residue" evidence="2">
    <location>
        <position position="56"/>
    </location>
</feature>
<accession>A0A8J2NQR6</accession>